<dbReference type="PANTHER" id="PTHR41286">
    <property type="entry name" value="HNH NUCLEASE YAJD-RELATED"/>
    <property type="match status" value="1"/>
</dbReference>
<feature type="domain" description="HNH nuclease" evidence="5">
    <location>
        <begin position="11"/>
        <end position="67"/>
    </location>
</feature>
<reference evidence="6 7" key="1">
    <citation type="submission" date="2017-07" db="EMBL/GenBank/DDBJ databases">
        <title>Isolation and development of strain Bacillus megaterium SR7 for enhanced growth and metabolite production under supercritical carbon dioxide.</title>
        <authorList>
            <person name="Freedman A.J.E."/>
            <person name="Peet K.C."/>
            <person name="Boock J.T."/>
            <person name="Penn K."/>
            <person name="Prather K.L.J."/>
            <person name="Thompson J.R."/>
        </authorList>
    </citation>
    <scope>NUCLEOTIDE SEQUENCE [LARGE SCALE GENOMIC DNA]</scope>
    <source>
        <strain evidence="6 7">SR7</strain>
    </source>
</reference>
<evidence type="ECO:0000256" key="3">
    <source>
        <dbReference type="ARBA" id="ARBA00038412"/>
    </source>
</evidence>
<dbReference type="Proteomes" id="UP000253834">
    <property type="component" value="Chromosome"/>
</dbReference>
<dbReference type="SMART" id="SM00507">
    <property type="entry name" value="HNHc"/>
    <property type="match status" value="1"/>
</dbReference>
<dbReference type="GO" id="GO:0003676">
    <property type="term" value="F:nucleic acid binding"/>
    <property type="evidence" value="ECO:0007669"/>
    <property type="project" value="InterPro"/>
</dbReference>
<dbReference type="CDD" id="cd00085">
    <property type="entry name" value="HNHc"/>
    <property type="match status" value="1"/>
</dbReference>
<sequence length="99" mass="12012">MNFYKTTRWEAKRKRILKRDEHLCQECKRYGKRREGTTVHHIYPLKERPDLRLTTWNLISLCLTCHGKMHNRDTDELTALGEQWRERVNRLRGDEDATS</sequence>
<dbReference type="AlphaFoldDB" id="A0AA86IMT8"/>
<name>A0AA86IMT8_PRIMG</name>
<dbReference type="GO" id="GO:0005829">
    <property type="term" value="C:cytosol"/>
    <property type="evidence" value="ECO:0007669"/>
    <property type="project" value="TreeGrafter"/>
</dbReference>
<keyword evidence="1" id="KW-0540">Nuclease</keyword>
<dbReference type="Pfam" id="PF01844">
    <property type="entry name" value="HNH"/>
    <property type="match status" value="1"/>
</dbReference>
<dbReference type="InterPro" id="IPR002711">
    <property type="entry name" value="HNH"/>
</dbReference>
<dbReference type="Gene3D" id="1.10.30.50">
    <property type="match status" value="1"/>
</dbReference>
<gene>
    <name evidence="6" type="ORF">CIB87_28065</name>
</gene>
<proteinExistence type="inferred from homology"/>
<evidence type="ECO:0000256" key="1">
    <source>
        <dbReference type="ARBA" id="ARBA00022722"/>
    </source>
</evidence>
<evidence type="ECO:0000256" key="2">
    <source>
        <dbReference type="ARBA" id="ARBA00022801"/>
    </source>
</evidence>
<dbReference type="GO" id="GO:0008270">
    <property type="term" value="F:zinc ion binding"/>
    <property type="evidence" value="ECO:0007669"/>
    <property type="project" value="InterPro"/>
</dbReference>
<evidence type="ECO:0000256" key="4">
    <source>
        <dbReference type="ARBA" id="ARBA00040194"/>
    </source>
</evidence>
<dbReference type="GO" id="GO:0016787">
    <property type="term" value="F:hydrolase activity"/>
    <property type="evidence" value="ECO:0007669"/>
    <property type="project" value="UniProtKB-KW"/>
</dbReference>
<keyword evidence="2" id="KW-0378">Hydrolase</keyword>
<evidence type="ECO:0000259" key="5">
    <source>
        <dbReference type="SMART" id="SM00507"/>
    </source>
</evidence>
<dbReference type="RefSeq" id="WP_114897327.1">
    <property type="nucleotide sequence ID" value="NZ_CP022674.1"/>
</dbReference>
<comment type="similarity">
    <text evidence="3">Belongs to the HNH nuclease family.</text>
</comment>
<dbReference type="EMBL" id="CP022674">
    <property type="protein sequence ID" value="AXI32647.1"/>
    <property type="molecule type" value="Genomic_DNA"/>
</dbReference>
<evidence type="ECO:0000313" key="7">
    <source>
        <dbReference type="Proteomes" id="UP000253834"/>
    </source>
</evidence>
<accession>A0AA86IMT8</accession>
<dbReference type="PANTHER" id="PTHR41286:SF1">
    <property type="entry name" value="HNH NUCLEASE YAJD-RELATED"/>
    <property type="match status" value="1"/>
</dbReference>
<evidence type="ECO:0000313" key="6">
    <source>
        <dbReference type="EMBL" id="AXI32647.1"/>
    </source>
</evidence>
<protein>
    <recommendedName>
        <fullName evidence="4">Putative HNH nuclease YajD</fullName>
    </recommendedName>
</protein>
<keyword evidence="6" id="KW-0255">Endonuclease</keyword>
<organism evidence="6 7">
    <name type="scientific">Priestia megaterium</name>
    <name type="common">Bacillus megaterium</name>
    <dbReference type="NCBI Taxonomy" id="1404"/>
    <lineage>
        <taxon>Bacteria</taxon>
        <taxon>Bacillati</taxon>
        <taxon>Bacillota</taxon>
        <taxon>Bacilli</taxon>
        <taxon>Bacillales</taxon>
        <taxon>Bacillaceae</taxon>
        <taxon>Priestia</taxon>
    </lineage>
</organism>
<dbReference type="InterPro" id="IPR003615">
    <property type="entry name" value="HNH_nuc"/>
</dbReference>
<dbReference type="GO" id="GO:0004519">
    <property type="term" value="F:endonuclease activity"/>
    <property type="evidence" value="ECO:0007669"/>
    <property type="project" value="UniProtKB-KW"/>
</dbReference>